<proteinExistence type="inferred from homology"/>
<dbReference type="Pfam" id="PF02902">
    <property type="entry name" value="Peptidase_C48"/>
    <property type="match status" value="1"/>
</dbReference>
<evidence type="ECO:0000259" key="6">
    <source>
        <dbReference type="PROSITE" id="PS50600"/>
    </source>
</evidence>
<dbReference type="OrthoDB" id="5065855at2759"/>
<dbReference type="GO" id="GO:0006508">
    <property type="term" value="P:proteolysis"/>
    <property type="evidence" value="ECO:0007669"/>
    <property type="project" value="UniProtKB-KW"/>
</dbReference>
<evidence type="ECO:0000256" key="2">
    <source>
        <dbReference type="ARBA" id="ARBA00022670"/>
    </source>
</evidence>
<dbReference type="Gene3D" id="3.40.395.10">
    <property type="entry name" value="Adenoviral Proteinase, Chain A"/>
    <property type="match status" value="1"/>
</dbReference>
<dbReference type="EMBL" id="CANTUO010000003">
    <property type="protein sequence ID" value="CAI5758852.1"/>
    <property type="molecule type" value="Genomic_DNA"/>
</dbReference>
<keyword evidence="4" id="KW-0788">Thiol protease</keyword>
<dbReference type="InterPro" id="IPR003653">
    <property type="entry name" value="Peptidase_C48_C"/>
</dbReference>
<evidence type="ECO:0000256" key="1">
    <source>
        <dbReference type="ARBA" id="ARBA00005234"/>
    </source>
</evidence>
<keyword evidence="3" id="KW-0378">Hydrolase</keyword>
<dbReference type="Proteomes" id="UP001152885">
    <property type="component" value="Unassembled WGS sequence"/>
</dbReference>
<sequence length="344" mass="40481">MTCIIYNEFKGYCLNTDDDSQFINSEKLTCGINELPWDFYLPNKLIEENNEETQQQEQCNKKLTKSEKRGIRQSKRINASRKKQLQRANSNDEEEIIQFNSYLAKQEIKKIYKNLVGAGKQDKKILQYHSIALYKSDIEHFLPNEWFNDNNISMIYELIKNLFITKQNKQFSNQIVLLFPSLIQLFLHFPGDAQDLLPLDDLKKSKFIFLPINFIDEPVEMDLEQANNGDHWVLGILSLLDNTLYIYDSMKIDDDQVSEAQLQNLIVKFENCKQLVHGKIKINYIETDQQKNFDDCGVYVIMISCFLINQFIFQNEINLDISKIKFNPLEARLYILKTLTRLVE</sequence>
<reference evidence="7" key="1">
    <citation type="submission" date="2022-12" db="EMBL/GenBank/DDBJ databases">
        <authorList>
            <person name="Brejova B."/>
        </authorList>
    </citation>
    <scope>NUCLEOTIDE SEQUENCE</scope>
</reference>
<protein>
    <recommendedName>
        <fullName evidence="6">Ubiquitin-like protease family profile domain-containing protein</fullName>
    </recommendedName>
</protein>
<keyword evidence="8" id="KW-1185">Reference proteome</keyword>
<comment type="caution">
    <text evidence="7">The sequence shown here is derived from an EMBL/GenBank/DDBJ whole genome shotgun (WGS) entry which is preliminary data.</text>
</comment>
<dbReference type="GO" id="GO:0000338">
    <property type="term" value="P:protein deneddylation"/>
    <property type="evidence" value="ECO:0007669"/>
    <property type="project" value="TreeGrafter"/>
</dbReference>
<organism evidence="7 8">
    <name type="scientific">Candida verbasci</name>
    <dbReference type="NCBI Taxonomy" id="1227364"/>
    <lineage>
        <taxon>Eukaryota</taxon>
        <taxon>Fungi</taxon>
        <taxon>Dikarya</taxon>
        <taxon>Ascomycota</taxon>
        <taxon>Saccharomycotina</taxon>
        <taxon>Pichiomycetes</taxon>
        <taxon>Debaryomycetaceae</taxon>
        <taxon>Candida/Lodderomyces clade</taxon>
        <taxon>Candida</taxon>
    </lineage>
</organism>
<evidence type="ECO:0000256" key="5">
    <source>
        <dbReference type="SAM" id="MobiDB-lite"/>
    </source>
</evidence>
<evidence type="ECO:0000313" key="8">
    <source>
        <dbReference type="Proteomes" id="UP001152885"/>
    </source>
</evidence>
<dbReference type="GO" id="GO:0008234">
    <property type="term" value="F:cysteine-type peptidase activity"/>
    <property type="evidence" value="ECO:0007669"/>
    <property type="project" value="UniProtKB-KW"/>
</dbReference>
<evidence type="ECO:0000256" key="4">
    <source>
        <dbReference type="ARBA" id="ARBA00022807"/>
    </source>
</evidence>
<gene>
    <name evidence="7" type="ORF">CANVERA_P3364</name>
</gene>
<evidence type="ECO:0000313" key="7">
    <source>
        <dbReference type="EMBL" id="CAI5758852.1"/>
    </source>
</evidence>
<keyword evidence="2" id="KW-0645">Protease</keyword>
<dbReference type="InterPro" id="IPR038765">
    <property type="entry name" value="Papain-like_cys_pep_sf"/>
</dbReference>
<feature type="domain" description="Ubiquitin-like protease family profile" evidence="6">
    <location>
        <begin position="131"/>
        <end position="307"/>
    </location>
</feature>
<name>A0A9W4TX99_9ASCO</name>
<accession>A0A9W4TX99</accession>
<feature type="compositionally biased region" description="Basic residues" evidence="5">
    <location>
        <begin position="71"/>
        <end position="85"/>
    </location>
</feature>
<evidence type="ECO:0000256" key="3">
    <source>
        <dbReference type="ARBA" id="ARBA00022801"/>
    </source>
</evidence>
<dbReference type="GO" id="GO:0019784">
    <property type="term" value="F:deNEDDylase activity"/>
    <property type="evidence" value="ECO:0007669"/>
    <property type="project" value="InterPro"/>
</dbReference>
<dbReference type="PANTHER" id="PTHR46468">
    <property type="entry name" value="SENTRIN-SPECIFIC PROTEASE 8"/>
    <property type="match status" value="1"/>
</dbReference>
<comment type="similarity">
    <text evidence="1">Belongs to the peptidase C48 family.</text>
</comment>
<feature type="region of interest" description="Disordered" evidence="5">
    <location>
        <begin position="51"/>
        <end position="87"/>
    </location>
</feature>
<dbReference type="AlphaFoldDB" id="A0A9W4TX99"/>
<dbReference type="PANTHER" id="PTHR46468:SF1">
    <property type="entry name" value="SENTRIN-SPECIFIC PROTEASE 8"/>
    <property type="match status" value="1"/>
</dbReference>
<dbReference type="InterPro" id="IPR044613">
    <property type="entry name" value="Nep1/2-like"/>
</dbReference>
<dbReference type="PROSITE" id="PS50600">
    <property type="entry name" value="ULP_PROTEASE"/>
    <property type="match status" value="1"/>
</dbReference>
<dbReference type="SUPFAM" id="SSF54001">
    <property type="entry name" value="Cysteine proteinases"/>
    <property type="match status" value="1"/>
</dbReference>